<feature type="compositionally biased region" description="Polar residues" evidence="4">
    <location>
        <begin position="218"/>
        <end position="229"/>
    </location>
</feature>
<feature type="region of interest" description="Disordered" evidence="4">
    <location>
        <begin position="1"/>
        <end position="131"/>
    </location>
</feature>
<feature type="compositionally biased region" description="Low complexity" evidence="4">
    <location>
        <begin position="375"/>
        <end position="410"/>
    </location>
</feature>
<dbReference type="Pfam" id="PF00397">
    <property type="entry name" value="WW"/>
    <property type="match status" value="1"/>
</dbReference>
<dbReference type="GO" id="GO:0006325">
    <property type="term" value="P:chromatin organization"/>
    <property type="evidence" value="ECO:0007669"/>
    <property type="project" value="UniProtKB-KW"/>
</dbReference>
<evidence type="ECO:0000313" key="7">
    <source>
        <dbReference type="Proteomes" id="UP000694388"/>
    </source>
</evidence>
<dbReference type="PANTHER" id="PTHR15911">
    <property type="entry name" value="WW DOMAIN-CONTAINING ADAPTER PROTEIN WITH COILED-COIL"/>
    <property type="match status" value="1"/>
</dbReference>
<feature type="compositionally biased region" description="Low complexity" evidence="4">
    <location>
        <begin position="284"/>
        <end position="299"/>
    </location>
</feature>
<feature type="compositionally biased region" description="Low complexity" evidence="4">
    <location>
        <begin position="204"/>
        <end position="217"/>
    </location>
</feature>
<name>A0A8C4N9C8_EPTBU</name>
<proteinExistence type="predicted"/>
<dbReference type="AlphaFoldDB" id="A0A8C4N9C8"/>
<feature type="compositionally biased region" description="Polar residues" evidence="4">
    <location>
        <begin position="23"/>
        <end position="35"/>
    </location>
</feature>
<dbReference type="Proteomes" id="UP000694388">
    <property type="component" value="Unplaced"/>
</dbReference>
<feature type="compositionally biased region" description="Polar residues" evidence="4">
    <location>
        <begin position="365"/>
        <end position="374"/>
    </location>
</feature>
<feature type="compositionally biased region" description="Basic and acidic residues" evidence="4">
    <location>
        <begin position="80"/>
        <end position="89"/>
    </location>
</feature>
<dbReference type="Ensembl" id="ENSEBUT00000003738.1">
    <property type="protein sequence ID" value="ENSEBUP00000003369.1"/>
    <property type="gene ID" value="ENSEBUG00000002426.1"/>
</dbReference>
<dbReference type="CDD" id="cd00201">
    <property type="entry name" value="WW"/>
    <property type="match status" value="1"/>
</dbReference>
<reference evidence="6" key="2">
    <citation type="submission" date="2025-09" db="UniProtKB">
        <authorList>
            <consortium name="Ensembl"/>
        </authorList>
    </citation>
    <scope>IDENTIFICATION</scope>
</reference>
<feature type="compositionally biased region" description="Basic and acidic residues" evidence="4">
    <location>
        <begin position="173"/>
        <end position="182"/>
    </location>
</feature>
<feature type="region of interest" description="Disordered" evidence="4">
    <location>
        <begin position="284"/>
        <end position="324"/>
    </location>
</feature>
<reference evidence="6" key="1">
    <citation type="submission" date="2025-08" db="UniProtKB">
        <authorList>
            <consortium name="Ensembl"/>
        </authorList>
    </citation>
    <scope>IDENTIFICATION</scope>
</reference>
<comment type="subcellular location">
    <subcellularLocation>
        <location evidence="1">Nucleus</location>
    </subcellularLocation>
</comment>
<protein>
    <submittedName>
        <fullName evidence="6">WW domain containing adaptor with coiled-coil a</fullName>
    </submittedName>
</protein>
<evidence type="ECO:0000259" key="5">
    <source>
        <dbReference type="PROSITE" id="PS50020"/>
    </source>
</evidence>
<dbReference type="SMART" id="SM00456">
    <property type="entry name" value="WW"/>
    <property type="match status" value="1"/>
</dbReference>
<dbReference type="GO" id="GO:0003682">
    <property type="term" value="F:chromatin binding"/>
    <property type="evidence" value="ECO:0007669"/>
    <property type="project" value="TreeGrafter"/>
</dbReference>
<evidence type="ECO:0000256" key="1">
    <source>
        <dbReference type="ARBA" id="ARBA00004123"/>
    </source>
</evidence>
<evidence type="ECO:0000256" key="2">
    <source>
        <dbReference type="ARBA" id="ARBA00022853"/>
    </source>
</evidence>
<dbReference type="PROSITE" id="PS01159">
    <property type="entry name" value="WW_DOMAIN_1"/>
    <property type="match status" value="1"/>
</dbReference>
<keyword evidence="7" id="KW-1185">Reference proteome</keyword>
<dbReference type="InterPro" id="IPR038867">
    <property type="entry name" value="WAC"/>
</dbReference>
<dbReference type="PROSITE" id="PS50020">
    <property type="entry name" value="WW_DOMAIN_2"/>
    <property type="match status" value="1"/>
</dbReference>
<evidence type="ECO:0000256" key="3">
    <source>
        <dbReference type="ARBA" id="ARBA00023242"/>
    </source>
</evidence>
<feature type="compositionally biased region" description="Basic and acidic residues" evidence="4">
    <location>
        <begin position="36"/>
        <end position="50"/>
    </location>
</feature>
<dbReference type="InterPro" id="IPR036020">
    <property type="entry name" value="WW_dom_sf"/>
</dbReference>
<dbReference type="SUPFAM" id="SSF51045">
    <property type="entry name" value="WW domain"/>
    <property type="match status" value="1"/>
</dbReference>
<evidence type="ECO:0000313" key="6">
    <source>
        <dbReference type="Ensembl" id="ENSEBUP00000003369.1"/>
    </source>
</evidence>
<keyword evidence="2" id="KW-0156">Chromatin regulator</keyword>
<evidence type="ECO:0000256" key="4">
    <source>
        <dbReference type="SAM" id="MobiDB-lite"/>
    </source>
</evidence>
<keyword evidence="3" id="KW-0539">Nucleus</keyword>
<organism evidence="6 7">
    <name type="scientific">Eptatretus burgeri</name>
    <name type="common">Inshore hagfish</name>
    <dbReference type="NCBI Taxonomy" id="7764"/>
    <lineage>
        <taxon>Eukaryota</taxon>
        <taxon>Metazoa</taxon>
        <taxon>Chordata</taxon>
        <taxon>Craniata</taxon>
        <taxon>Vertebrata</taxon>
        <taxon>Cyclostomata</taxon>
        <taxon>Myxini</taxon>
        <taxon>Myxiniformes</taxon>
        <taxon>Myxinidae</taxon>
        <taxon>Eptatretinae</taxon>
        <taxon>Eptatretus</taxon>
    </lineage>
</organism>
<dbReference type="InterPro" id="IPR001202">
    <property type="entry name" value="WW_dom"/>
</dbReference>
<feature type="compositionally biased region" description="Polar residues" evidence="4">
    <location>
        <begin position="300"/>
        <end position="324"/>
    </location>
</feature>
<feature type="compositionally biased region" description="Polar residues" evidence="4">
    <location>
        <begin position="338"/>
        <end position="358"/>
    </location>
</feature>
<dbReference type="Gene3D" id="2.20.70.10">
    <property type="match status" value="1"/>
</dbReference>
<feature type="compositionally biased region" description="Basic and acidic residues" evidence="4">
    <location>
        <begin position="13"/>
        <end position="22"/>
    </location>
</feature>
<dbReference type="GO" id="GO:0000993">
    <property type="term" value="F:RNA polymerase II complex binding"/>
    <property type="evidence" value="ECO:0007669"/>
    <property type="project" value="TreeGrafter"/>
</dbReference>
<dbReference type="GO" id="GO:1904263">
    <property type="term" value="P:positive regulation of TORC1 signaling"/>
    <property type="evidence" value="ECO:0007669"/>
    <property type="project" value="TreeGrafter"/>
</dbReference>
<sequence length="511" mass="56055">MVMYARKQPRLNDGYHERRESHGYQSGSKYPSKSQESTDTRNDKMRDSRDSSPASKLPRRSSSPIKEGAGFKGSLLQTQKSKEKSRGENVDTSYQNHSRTSSNSHHTEPHRNQAAQGQEPADPWSEHISSSGKKYYYNCRTEVSQWEKPREWIEREQRQREAAGKAPVANSFPRDRDYRREAMQVQQNVSNRCVEATAEKPLTSSSASAPSPSAASSRLTPGQAATPSQVGVALPSQDPAVLRQILPGLQTSPQLSPSLERLQEAFTQTISKILLAAAPNLLPQPKQTSQQAHQQSQSPMSLASDASSPHSHISPRMSTPQTNVGTLKTHANLCQTKGLTPSKVTAGGQSSQPVTTTMERPHQLSPESPNSQRHSGLCTSGTGGTSTAFPSSVAGTATVSTPSSSSTNTLNLPLPSLCSLSPSLAAYFDENLVKHVQGWPAENTEKQAQKLQEESHNNSTQILDTCTDLKNARSLVRVCEIQATLREQRILFLHQQIKELEKLKNQNSFMV</sequence>
<feature type="domain" description="WW" evidence="5">
    <location>
        <begin position="118"/>
        <end position="151"/>
    </location>
</feature>
<dbReference type="PANTHER" id="PTHR15911:SF6">
    <property type="entry name" value="WW DOMAIN-CONTAINING ADAPTER PROTEIN WITH COILED-COIL"/>
    <property type="match status" value="1"/>
</dbReference>
<accession>A0A8C4N9C8</accession>
<dbReference type="GO" id="GO:0005634">
    <property type="term" value="C:nucleus"/>
    <property type="evidence" value="ECO:0007669"/>
    <property type="project" value="UniProtKB-SubCell"/>
</dbReference>
<feature type="region of interest" description="Disordered" evidence="4">
    <location>
        <begin position="156"/>
        <end position="232"/>
    </location>
</feature>
<dbReference type="GO" id="GO:0010506">
    <property type="term" value="P:regulation of autophagy"/>
    <property type="evidence" value="ECO:0007669"/>
    <property type="project" value="TreeGrafter"/>
</dbReference>
<dbReference type="GeneTree" id="ENSGT00440000037780"/>
<feature type="region of interest" description="Disordered" evidence="4">
    <location>
        <begin position="338"/>
        <end position="410"/>
    </location>
</feature>